<dbReference type="AlphaFoldDB" id="A0A159Z419"/>
<accession>A0A159Z419</accession>
<sequence>MAAAPGQSAFELGRATIRNNEGHFTYFKNWRVAEVNGALAGALSAMSSRNRLLRLFLRQMLSKG</sequence>
<gene>
    <name evidence="1" type="ORF">AKL17_1777</name>
</gene>
<dbReference type="Proteomes" id="UP000076128">
    <property type="component" value="Chromosome"/>
</dbReference>
<evidence type="ECO:0000313" key="1">
    <source>
        <dbReference type="EMBL" id="AMY69028.1"/>
    </source>
</evidence>
<reference evidence="1 2" key="1">
    <citation type="submission" date="2015-09" db="EMBL/GenBank/DDBJ databases">
        <title>Complete genome sequence of Defluviimonas alba cai42t isolated from an oilfield in Xinjiang.</title>
        <authorList>
            <person name="Geng S."/>
            <person name="Pan X."/>
            <person name="Wu X."/>
        </authorList>
    </citation>
    <scope>NUCLEOTIDE SEQUENCE [LARGE SCALE GENOMIC DNA]</scope>
    <source>
        <strain evidence="2">cai42</strain>
    </source>
</reference>
<name>A0A159Z419_9RHOB</name>
<evidence type="ECO:0000313" key="2">
    <source>
        <dbReference type="Proteomes" id="UP000076128"/>
    </source>
</evidence>
<dbReference type="KEGG" id="daa:AKL17_1777"/>
<dbReference type="RefSeq" id="WP_207209543.1">
    <property type="nucleotide sequence ID" value="NZ_CP012661.1"/>
</dbReference>
<dbReference type="EMBL" id="CP012661">
    <property type="protein sequence ID" value="AMY69028.1"/>
    <property type="molecule type" value="Genomic_DNA"/>
</dbReference>
<dbReference type="STRING" id="1335048.AKL17_1777"/>
<organism evidence="1 2">
    <name type="scientific">Frigidibacter mobilis</name>
    <dbReference type="NCBI Taxonomy" id="1335048"/>
    <lineage>
        <taxon>Bacteria</taxon>
        <taxon>Pseudomonadati</taxon>
        <taxon>Pseudomonadota</taxon>
        <taxon>Alphaproteobacteria</taxon>
        <taxon>Rhodobacterales</taxon>
        <taxon>Paracoccaceae</taxon>
        <taxon>Frigidibacter</taxon>
    </lineage>
</organism>
<keyword evidence="2" id="KW-1185">Reference proteome</keyword>
<proteinExistence type="predicted"/>
<protein>
    <submittedName>
        <fullName evidence="1">Uncharacterized protein</fullName>
    </submittedName>
</protein>